<keyword evidence="3" id="KW-1185">Reference proteome</keyword>
<accession>A0A6L5YE83</accession>
<dbReference type="AlphaFoldDB" id="A0A6L5YE83"/>
<dbReference type="InterPro" id="IPR029039">
    <property type="entry name" value="Flavoprotein-like_sf"/>
</dbReference>
<proteinExistence type="predicted"/>
<dbReference type="PANTHER" id="PTHR39201">
    <property type="entry name" value="EXPORTED PROTEIN-RELATED"/>
    <property type="match status" value="1"/>
</dbReference>
<dbReference type="Pfam" id="PF12682">
    <property type="entry name" value="Flavodoxin_4"/>
    <property type="match status" value="1"/>
</dbReference>
<organism evidence="2 3">
    <name type="scientific">Pyramidobacter porci</name>
    <dbReference type="NCBI Taxonomy" id="2605789"/>
    <lineage>
        <taxon>Bacteria</taxon>
        <taxon>Thermotogati</taxon>
        <taxon>Synergistota</taxon>
        <taxon>Synergistia</taxon>
        <taxon>Synergistales</taxon>
        <taxon>Dethiosulfovibrionaceae</taxon>
        <taxon>Pyramidobacter</taxon>
    </lineage>
</organism>
<dbReference type="Proteomes" id="UP000473699">
    <property type="component" value="Unassembled WGS sequence"/>
</dbReference>
<gene>
    <name evidence="2" type="ORF">FYJ74_11350</name>
</gene>
<protein>
    <submittedName>
        <fullName evidence="2">Flavodoxin</fullName>
    </submittedName>
</protein>
<name>A0A6L5YE83_9BACT</name>
<dbReference type="EMBL" id="VUNH01000014">
    <property type="protein sequence ID" value="MST56616.1"/>
    <property type="molecule type" value="Genomic_DNA"/>
</dbReference>
<sequence>MVFMAKLLIAYFSKSGTTRAKAEQIARVTGGDLFEIATEKVYPRSYAGTVIVAKKEQLAGELPTLTGRVEDFAAYDRIALGFPVWWFTCPQAVVSFLSQYDFSGKTVWPFCTHGGSGPRNSAGKIRAHCASDVKDCLDANKLTDEGIAAWLGTE</sequence>
<feature type="domain" description="Flavodoxin-like" evidence="1">
    <location>
        <begin position="6"/>
        <end position="151"/>
    </location>
</feature>
<dbReference type="GO" id="GO:0010181">
    <property type="term" value="F:FMN binding"/>
    <property type="evidence" value="ECO:0007669"/>
    <property type="project" value="InterPro"/>
</dbReference>
<dbReference type="Gene3D" id="3.40.50.360">
    <property type="match status" value="1"/>
</dbReference>
<evidence type="ECO:0000259" key="1">
    <source>
        <dbReference type="Pfam" id="PF12682"/>
    </source>
</evidence>
<evidence type="ECO:0000313" key="2">
    <source>
        <dbReference type="EMBL" id="MST56616.1"/>
    </source>
</evidence>
<dbReference type="SUPFAM" id="SSF52218">
    <property type="entry name" value="Flavoproteins"/>
    <property type="match status" value="1"/>
</dbReference>
<comment type="caution">
    <text evidence="2">The sequence shown here is derived from an EMBL/GenBank/DDBJ whole genome shotgun (WGS) entry which is preliminary data.</text>
</comment>
<dbReference type="InterPro" id="IPR008254">
    <property type="entry name" value="Flavodoxin/NO_synth"/>
</dbReference>
<dbReference type="PANTHER" id="PTHR39201:SF1">
    <property type="entry name" value="FLAVODOXIN-LIKE DOMAIN-CONTAINING PROTEIN"/>
    <property type="match status" value="1"/>
</dbReference>
<evidence type="ECO:0000313" key="3">
    <source>
        <dbReference type="Proteomes" id="UP000473699"/>
    </source>
</evidence>
<reference evidence="2 3" key="1">
    <citation type="submission" date="2019-08" db="EMBL/GenBank/DDBJ databases">
        <title>In-depth cultivation of the pig gut microbiome towards novel bacterial diversity and tailored functional studies.</title>
        <authorList>
            <person name="Wylensek D."/>
            <person name="Hitch T.C.A."/>
            <person name="Clavel T."/>
        </authorList>
    </citation>
    <scope>NUCLEOTIDE SEQUENCE [LARGE SCALE GENOMIC DNA]</scope>
    <source>
        <strain evidence="2 3">SM-530-WT-4B</strain>
    </source>
</reference>